<accession>A0AAQ3MUU5</accession>
<evidence type="ECO:0000313" key="3">
    <source>
        <dbReference type="Proteomes" id="UP001374535"/>
    </source>
</evidence>
<gene>
    <name evidence="2" type="ORF">V8G54_030245</name>
</gene>
<organism evidence="2 3">
    <name type="scientific">Vigna mungo</name>
    <name type="common">Black gram</name>
    <name type="synonym">Phaseolus mungo</name>
    <dbReference type="NCBI Taxonomy" id="3915"/>
    <lineage>
        <taxon>Eukaryota</taxon>
        <taxon>Viridiplantae</taxon>
        <taxon>Streptophyta</taxon>
        <taxon>Embryophyta</taxon>
        <taxon>Tracheophyta</taxon>
        <taxon>Spermatophyta</taxon>
        <taxon>Magnoliopsida</taxon>
        <taxon>eudicotyledons</taxon>
        <taxon>Gunneridae</taxon>
        <taxon>Pentapetalae</taxon>
        <taxon>rosids</taxon>
        <taxon>fabids</taxon>
        <taxon>Fabales</taxon>
        <taxon>Fabaceae</taxon>
        <taxon>Papilionoideae</taxon>
        <taxon>50 kb inversion clade</taxon>
        <taxon>NPAAA clade</taxon>
        <taxon>indigoferoid/millettioid clade</taxon>
        <taxon>Phaseoleae</taxon>
        <taxon>Vigna</taxon>
    </lineage>
</organism>
<dbReference type="Proteomes" id="UP001374535">
    <property type="component" value="Chromosome 9"/>
</dbReference>
<protein>
    <submittedName>
        <fullName evidence="2">Uncharacterized protein</fullName>
    </submittedName>
</protein>
<dbReference type="AlphaFoldDB" id="A0AAQ3MUU5"/>
<evidence type="ECO:0000256" key="1">
    <source>
        <dbReference type="SAM" id="MobiDB-lite"/>
    </source>
</evidence>
<sequence length="106" mass="12242">MTQHESWSQVQKFPPPHKQNHQIKQKGDHNKQQFLTRTANFTWECRAIALPLSWLKRFLPTMFRVTTTRGAKIPFPSLTFFIIGCNLTGFPLPTRTCDGTDLANKV</sequence>
<dbReference type="EMBL" id="CP144692">
    <property type="protein sequence ID" value="WVY98094.1"/>
    <property type="molecule type" value="Genomic_DNA"/>
</dbReference>
<reference evidence="2 3" key="1">
    <citation type="journal article" date="2023" name="Life. Sci Alliance">
        <title>Evolutionary insights into 3D genome organization and epigenetic landscape of Vigna mungo.</title>
        <authorList>
            <person name="Junaid A."/>
            <person name="Singh B."/>
            <person name="Bhatia S."/>
        </authorList>
    </citation>
    <scope>NUCLEOTIDE SEQUENCE [LARGE SCALE GENOMIC DNA]</scope>
    <source>
        <strain evidence="2">Urdbean</strain>
    </source>
</reference>
<feature type="compositionally biased region" description="Polar residues" evidence="1">
    <location>
        <begin position="1"/>
        <end position="11"/>
    </location>
</feature>
<proteinExistence type="predicted"/>
<feature type="region of interest" description="Disordered" evidence="1">
    <location>
        <begin position="1"/>
        <end position="30"/>
    </location>
</feature>
<name>A0AAQ3MUU5_VIGMU</name>
<evidence type="ECO:0000313" key="2">
    <source>
        <dbReference type="EMBL" id="WVY98094.1"/>
    </source>
</evidence>
<keyword evidence="3" id="KW-1185">Reference proteome</keyword>